<dbReference type="AlphaFoldDB" id="A0A7X2ZDG0"/>
<sequence>MGKQLILFTNGNREHQNGASVPVPSFSTKGQLSAGKYTIRGNREAALKLLRLMLR</sequence>
<dbReference type="EMBL" id="WNZX01000019">
    <property type="protein sequence ID" value="MUG72915.1"/>
    <property type="molecule type" value="Genomic_DNA"/>
</dbReference>
<dbReference type="RefSeq" id="WP_155615385.1">
    <property type="nucleotide sequence ID" value="NZ_JARTHJ010000075.1"/>
</dbReference>
<accession>A0A7X2ZDG0</accession>
<gene>
    <name evidence="1" type="ORF">GNP93_19830</name>
</gene>
<evidence type="ECO:0000313" key="2">
    <source>
        <dbReference type="Proteomes" id="UP000450917"/>
    </source>
</evidence>
<protein>
    <submittedName>
        <fullName evidence="1">Uncharacterized protein</fullName>
    </submittedName>
</protein>
<keyword evidence="2" id="KW-1185">Reference proteome</keyword>
<proteinExistence type="predicted"/>
<comment type="caution">
    <text evidence="1">The sequence shown here is derived from an EMBL/GenBank/DDBJ whole genome shotgun (WGS) entry which is preliminary data.</text>
</comment>
<dbReference type="Proteomes" id="UP000450917">
    <property type="component" value="Unassembled WGS sequence"/>
</dbReference>
<name>A0A7X2ZDG0_9BACL</name>
<reference evidence="1 2" key="1">
    <citation type="submission" date="2019-11" db="EMBL/GenBank/DDBJ databases">
        <title>Draft genome sequences of five Paenibacillus species of dairy origin.</title>
        <authorList>
            <person name="Olajide A.M."/>
            <person name="Chen S."/>
            <person name="Lapointe G."/>
        </authorList>
    </citation>
    <scope>NUCLEOTIDE SEQUENCE [LARGE SCALE GENOMIC DNA]</scope>
    <source>
        <strain evidence="1 2">2CS3</strain>
    </source>
</reference>
<evidence type="ECO:0000313" key="1">
    <source>
        <dbReference type="EMBL" id="MUG72915.1"/>
    </source>
</evidence>
<organism evidence="1 2">
    <name type="scientific">Paenibacillus validus</name>
    <dbReference type="NCBI Taxonomy" id="44253"/>
    <lineage>
        <taxon>Bacteria</taxon>
        <taxon>Bacillati</taxon>
        <taxon>Bacillota</taxon>
        <taxon>Bacilli</taxon>
        <taxon>Bacillales</taxon>
        <taxon>Paenibacillaceae</taxon>
        <taxon>Paenibacillus</taxon>
    </lineage>
</organism>